<dbReference type="EMBL" id="SEOQ01000477">
    <property type="protein sequence ID" value="TFY62146.1"/>
    <property type="molecule type" value="Genomic_DNA"/>
</dbReference>
<proteinExistence type="predicted"/>
<accession>A0A4Y9YHX7</accession>
<comment type="caution">
    <text evidence="2">The sequence shown here is derived from an EMBL/GenBank/DDBJ whole genome shotgun (WGS) entry which is preliminary data.</text>
</comment>
<evidence type="ECO:0000313" key="2">
    <source>
        <dbReference type="EMBL" id="TFY62146.1"/>
    </source>
</evidence>
<dbReference type="Proteomes" id="UP000298327">
    <property type="component" value="Unassembled WGS sequence"/>
</dbReference>
<sequence>MIIFTLYSLGAASRLMPHHRYFVRRLSKDVGRLSTSASARAASTKTTVGVNESKLTGPIPPVPSKTTLSRPEALQPQNSKLQFDWRMYRRDSVSNPSTPLALSQYWCSPQLRDQDGPINSPKPTSETRRAEFPRSPLDIWVDASPIYGLGIIIGHRWAAWQHVGSESPPLIILDNNDLELLAIEFAVYHLAHDIALRYADVCIRGDNLGVIGSLTNKTSSKELWRESIDRIHKSLDQAKLTLNLKYVASKMNLAHPTSRGLAGPEAYRLQGKFKVPKPLKGYFKRAN</sequence>
<dbReference type="InterPro" id="IPR012337">
    <property type="entry name" value="RNaseH-like_sf"/>
</dbReference>
<feature type="compositionally biased region" description="Polar residues" evidence="1">
    <location>
        <begin position="64"/>
        <end position="75"/>
    </location>
</feature>
<protein>
    <submittedName>
        <fullName evidence="2">Uncharacterized protein</fullName>
    </submittedName>
</protein>
<gene>
    <name evidence="2" type="ORF">EVG20_g6809</name>
</gene>
<dbReference type="STRING" id="205917.A0A4Y9YHX7"/>
<dbReference type="AlphaFoldDB" id="A0A4Y9YHX7"/>
<feature type="region of interest" description="Disordered" evidence="1">
    <location>
        <begin position="112"/>
        <end position="131"/>
    </location>
</feature>
<keyword evidence="3" id="KW-1185">Reference proteome</keyword>
<dbReference type="OrthoDB" id="2506773at2759"/>
<feature type="region of interest" description="Disordered" evidence="1">
    <location>
        <begin position="35"/>
        <end position="75"/>
    </location>
</feature>
<evidence type="ECO:0000313" key="3">
    <source>
        <dbReference type="Proteomes" id="UP000298327"/>
    </source>
</evidence>
<feature type="compositionally biased region" description="Low complexity" evidence="1">
    <location>
        <begin position="35"/>
        <end position="47"/>
    </location>
</feature>
<evidence type="ECO:0000256" key="1">
    <source>
        <dbReference type="SAM" id="MobiDB-lite"/>
    </source>
</evidence>
<reference evidence="2 3" key="1">
    <citation type="submission" date="2019-02" db="EMBL/GenBank/DDBJ databases">
        <title>Genome sequencing of the rare red list fungi Dentipellis fragilis.</title>
        <authorList>
            <person name="Buettner E."/>
            <person name="Kellner H."/>
        </authorList>
    </citation>
    <scope>NUCLEOTIDE SEQUENCE [LARGE SCALE GENOMIC DNA]</scope>
    <source>
        <strain evidence="2 3">DSM 105465</strain>
    </source>
</reference>
<dbReference type="SUPFAM" id="SSF53098">
    <property type="entry name" value="Ribonuclease H-like"/>
    <property type="match status" value="1"/>
</dbReference>
<organism evidence="2 3">
    <name type="scientific">Dentipellis fragilis</name>
    <dbReference type="NCBI Taxonomy" id="205917"/>
    <lineage>
        <taxon>Eukaryota</taxon>
        <taxon>Fungi</taxon>
        <taxon>Dikarya</taxon>
        <taxon>Basidiomycota</taxon>
        <taxon>Agaricomycotina</taxon>
        <taxon>Agaricomycetes</taxon>
        <taxon>Russulales</taxon>
        <taxon>Hericiaceae</taxon>
        <taxon>Dentipellis</taxon>
    </lineage>
</organism>
<name>A0A4Y9YHX7_9AGAM</name>